<evidence type="ECO:0000313" key="2">
    <source>
        <dbReference type="EMBL" id="KAA9008112.1"/>
    </source>
</evidence>
<feature type="compositionally biased region" description="Polar residues" evidence="1">
    <location>
        <begin position="63"/>
        <end position="76"/>
    </location>
</feature>
<dbReference type="Gene3D" id="3.40.50.1240">
    <property type="entry name" value="Phosphoglycerate mutase-like"/>
    <property type="match status" value="1"/>
</dbReference>
<organism evidence="2 3">
    <name type="scientific">Histidinibacterium aquaticum</name>
    <dbReference type="NCBI Taxonomy" id="2613962"/>
    <lineage>
        <taxon>Bacteria</taxon>
        <taxon>Pseudomonadati</taxon>
        <taxon>Pseudomonadota</taxon>
        <taxon>Alphaproteobacteria</taxon>
        <taxon>Rhodobacterales</taxon>
        <taxon>Paracoccaceae</taxon>
        <taxon>Histidinibacterium</taxon>
    </lineage>
</organism>
<gene>
    <name evidence="2" type="ORF">F3S47_11440</name>
</gene>
<sequence>MTLQKTHTGRSDAEVGTTTLWLIRHAKVSSHQGDQPLSEDALGPVDATAKKIKAAYEPGQTMSFHSTRTKRSQQTADALRDRVAPGEPDAGPAWGLRNPDLYLFGSRVEMVSTAQAFADQVEPMAGWHADADSVLTQPFFEGFLAAPDRIEYWLAHEKPPGETAADVAGRVGHFARSLNRPGGAGHHAVCVTHSPVMRAVLIGWLGLPDPGEPEWVEPIALTISGSAVTARFRTENVTLEPAR</sequence>
<evidence type="ECO:0000256" key="1">
    <source>
        <dbReference type="SAM" id="MobiDB-lite"/>
    </source>
</evidence>
<dbReference type="SMART" id="SM00855">
    <property type="entry name" value="PGAM"/>
    <property type="match status" value="1"/>
</dbReference>
<dbReference type="SUPFAM" id="SSF53254">
    <property type="entry name" value="Phosphoglycerate mutase-like"/>
    <property type="match status" value="1"/>
</dbReference>
<dbReference type="AlphaFoldDB" id="A0A5J5GKV6"/>
<keyword evidence="3" id="KW-1185">Reference proteome</keyword>
<reference evidence="2 3" key="1">
    <citation type="submission" date="2019-09" db="EMBL/GenBank/DDBJ databases">
        <authorList>
            <person name="Park J.-S."/>
            <person name="Choi H.-J."/>
        </authorList>
    </citation>
    <scope>NUCLEOTIDE SEQUENCE [LARGE SCALE GENOMIC DNA]</scope>
    <source>
        <strain evidence="2 3">176SS1-4</strain>
    </source>
</reference>
<evidence type="ECO:0000313" key="3">
    <source>
        <dbReference type="Proteomes" id="UP000326554"/>
    </source>
</evidence>
<dbReference type="RefSeq" id="WP_150445396.1">
    <property type="nucleotide sequence ID" value="NZ_VYQE01000003.1"/>
</dbReference>
<dbReference type="InterPro" id="IPR029033">
    <property type="entry name" value="His_PPase_superfam"/>
</dbReference>
<dbReference type="Pfam" id="PF00300">
    <property type="entry name" value="His_Phos_1"/>
    <property type="match status" value="1"/>
</dbReference>
<feature type="region of interest" description="Disordered" evidence="1">
    <location>
        <begin position="63"/>
        <end position="92"/>
    </location>
</feature>
<accession>A0A5J5GKV6</accession>
<dbReference type="EMBL" id="VYQE01000003">
    <property type="protein sequence ID" value="KAA9008112.1"/>
    <property type="molecule type" value="Genomic_DNA"/>
</dbReference>
<dbReference type="Proteomes" id="UP000326554">
    <property type="component" value="Unassembled WGS sequence"/>
</dbReference>
<proteinExistence type="predicted"/>
<protein>
    <submittedName>
        <fullName evidence="2">Histidine phosphatase family protein</fullName>
    </submittedName>
</protein>
<dbReference type="InterPro" id="IPR013078">
    <property type="entry name" value="His_Pase_superF_clade-1"/>
</dbReference>
<comment type="caution">
    <text evidence="2">The sequence shown here is derived from an EMBL/GenBank/DDBJ whole genome shotgun (WGS) entry which is preliminary data.</text>
</comment>
<name>A0A5J5GKV6_9RHOB</name>